<sequence>MIKFLRVLVPLLISTFAQASPVSIDGHFGDWSRLNDIEGAYMTQAINDRDYLYIAFSQPDRSQFIPILNGDITFFVPNNNFVSYVNFGVNIKTGGSNSYDSSSDIKIKLHNGIPKLEYLSEINGSYINDVRYMSVQNNGRVLTEIAIPKKLFGKSTTFQDVTIVNQYKGPLFNDVNTTGSSISRMSRSASNRSFDFSDVTITVGISLSGFGANGSAGLAADDYGLGGYFSETGGDTDFGISLDIGIFNGDVTDLNGTTIGGSIPSAIGFKYEHPVSGSTLGSGVTLSFSLKHGYTKIPGMQLTNSQAGYLITDDDVIEMFSSNSGNSNSNGNNSDNDWSSDDDRWGHDDDHGPSYGGNDGQDWSHDDDDNSGYF</sequence>
<organism evidence="3 4">
    <name type="scientific">Vibrio coralliilyticus</name>
    <dbReference type="NCBI Taxonomy" id="190893"/>
    <lineage>
        <taxon>Bacteria</taxon>
        <taxon>Pseudomonadati</taxon>
        <taxon>Pseudomonadota</taxon>
        <taxon>Gammaproteobacteria</taxon>
        <taxon>Vibrionales</taxon>
        <taxon>Vibrionaceae</taxon>
        <taxon>Vibrio</taxon>
    </lineage>
</organism>
<keyword evidence="4" id="KW-1185">Reference proteome</keyword>
<dbReference type="KEGG" id="vcy:IX92_06275"/>
<dbReference type="EMBL" id="CP009617">
    <property type="protein sequence ID" value="AIW18675.1"/>
    <property type="molecule type" value="Genomic_DNA"/>
</dbReference>
<proteinExistence type="predicted"/>
<evidence type="ECO:0000313" key="3">
    <source>
        <dbReference type="EMBL" id="AIW18675.1"/>
    </source>
</evidence>
<protein>
    <submittedName>
        <fullName evidence="3">Uncharacterized protein</fullName>
    </submittedName>
</protein>
<feature type="region of interest" description="Disordered" evidence="1">
    <location>
        <begin position="321"/>
        <end position="374"/>
    </location>
</feature>
<dbReference type="RefSeq" id="WP_043007803.1">
    <property type="nucleotide sequence ID" value="NZ_CP009617.1"/>
</dbReference>
<evidence type="ECO:0000256" key="2">
    <source>
        <dbReference type="SAM" id="SignalP"/>
    </source>
</evidence>
<evidence type="ECO:0000313" key="4">
    <source>
        <dbReference type="Proteomes" id="UP000030081"/>
    </source>
</evidence>
<feature type="compositionally biased region" description="Acidic residues" evidence="1">
    <location>
        <begin position="365"/>
        <end position="374"/>
    </location>
</feature>
<feature type="compositionally biased region" description="Basic and acidic residues" evidence="1">
    <location>
        <begin position="341"/>
        <end position="352"/>
    </location>
</feature>
<feature type="compositionally biased region" description="Low complexity" evidence="1">
    <location>
        <begin position="321"/>
        <end position="337"/>
    </location>
</feature>
<evidence type="ECO:0000256" key="1">
    <source>
        <dbReference type="SAM" id="MobiDB-lite"/>
    </source>
</evidence>
<gene>
    <name evidence="3" type="ORF">IX92_06275</name>
</gene>
<reference evidence="3 4" key="1">
    <citation type="submission" date="2014-10" db="EMBL/GenBank/DDBJ databases">
        <title>The Complete Genome Sequence for the Shellfish Pathogen Vibrio coralliilyticus RE98 Isolated from a Shellfish Hatchery.</title>
        <authorList>
            <person name="Richards G.P."/>
            <person name="Bono J.L."/>
            <person name="Watson M.A."/>
            <person name="Needleman D.S."/>
        </authorList>
    </citation>
    <scope>NUCLEOTIDE SEQUENCE [LARGE SCALE GENOMIC DNA]</scope>
    <source>
        <strain evidence="3 4">RE98</strain>
    </source>
</reference>
<dbReference type="Proteomes" id="UP000030081">
    <property type="component" value="Chromosome 1"/>
</dbReference>
<accession>A0AAN0SB72</accession>
<name>A0AAN0SB72_9VIBR</name>
<feature type="signal peptide" evidence="2">
    <location>
        <begin position="1"/>
        <end position="19"/>
    </location>
</feature>
<feature type="chain" id="PRO_5042875212" evidence="2">
    <location>
        <begin position="20"/>
        <end position="374"/>
    </location>
</feature>
<keyword evidence="2" id="KW-0732">Signal</keyword>
<dbReference type="AlphaFoldDB" id="A0AAN0SB72"/>